<dbReference type="AlphaFoldDB" id="A0A0A9AY82"/>
<name>A0A0A9AY82_ARUDO</name>
<proteinExistence type="predicted"/>
<keyword evidence="1" id="KW-1133">Transmembrane helix</keyword>
<evidence type="ECO:0000256" key="1">
    <source>
        <dbReference type="SAM" id="Phobius"/>
    </source>
</evidence>
<evidence type="ECO:0000313" key="2">
    <source>
        <dbReference type="EMBL" id="JAD56684.1"/>
    </source>
</evidence>
<reference evidence="2" key="2">
    <citation type="journal article" date="2015" name="Data Brief">
        <title>Shoot transcriptome of the giant reed, Arundo donax.</title>
        <authorList>
            <person name="Barrero R.A."/>
            <person name="Guerrero F.D."/>
            <person name="Moolhuijzen P."/>
            <person name="Goolsby J.A."/>
            <person name="Tidwell J."/>
            <person name="Bellgard S.E."/>
            <person name="Bellgard M.I."/>
        </authorList>
    </citation>
    <scope>NUCLEOTIDE SEQUENCE</scope>
    <source>
        <tissue evidence="2">Shoot tissue taken approximately 20 cm above the soil surface</tissue>
    </source>
</reference>
<sequence>MVMMEGHIVTTSIRLLFCFVSTVIEFMFGI</sequence>
<organism evidence="2">
    <name type="scientific">Arundo donax</name>
    <name type="common">Giant reed</name>
    <name type="synonym">Donax arundinaceus</name>
    <dbReference type="NCBI Taxonomy" id="35708"/>
    <lineage>
        <taxon>Eukaryota</taxon>
        <taxon>Viridiplantae</taxon>
        <taxon>Streptophyta</taxon>
        <taxon>Embryophyta</taxon>
        <taxon>Tracheophyta</taxon>
        <taxon>Spermatophyta</taxon>
        <taxon>Magnoliopsida</taxon>
        <taxon>Liliopsida</taxon>
        <taxon>Poales</taxon>
        <taxon>Poaceae</taxon>
        <taxon>PACMAD clade</taxon>
        <taxon>Arundinoideae</taxon>
        <taxon>Arundineae</taxon>
        <taxon>Arundo</taxon>
    </lineage>
</organism>
<protein>
    <submittedName>
        <fullName evidence="2">Uncharacterized protein</fullName>
    </submittedName>
</protein>
<reference evidence="2" key="1">
    <citation type="submission" date="2014-09" db="EMBL/GenBank/DDBJ databases">
        <authorList>
            <person name="Magalhaes I.L.F."/>
            <person name="Oliveira U."/>
            <person name="Santos F.R."/>
            <person name="Vidigal T.H.D.A."/>
            <person name="Brescovit A.D."/>
            <person name="Santos A.J."/>
        </authorList>
    </citation>
    <scope>NUCLEOTIDE SEQUENCE</scope>
    <source>
        <tissue evidence="2">Shoot tissue taken approximately 20 cm above the soil surface</tissue>
    </source>
</reference>
<accession>A0A0A9AY82</accession>
<keyword evidence="1" id="KW-0472">Membrane</keyword>
<keyword evidence="1" id="KW-0812">Transmembrane</keyword>
<dbReference type="EMBL" id="GBRH01241211">
    <property type="protein sequence ID" value="JAD56684.1"/>
    <property type="molecule type" value="Transcribed_RNA"/>
</dbReference>
<feature type="transmembrane region" description="Helical" evidence="1">
    <location>
        <begin position="6"/>
        <end position="28"/>
    </location>
</feature>